<dbReference type="RefSeq" id="WP_076044534.1">
    <property type="nucleotide sequence ID" value="NZ_MQUR01000035.1"/>
</dbReference>
<evidence type="ECO:0000313" key="3">
    <source>
        <dbReference type="Proteomes" id="UP000187151"/>
    </source>
</evidence>
<keyword evidence="3" id="KW-1185">Reference proteome</keyword>
<dbReference type="EMBL" id="MQUR01000035">
    <property type="protein sequence ID" value="OLZ65501.1"/>
    <property type="molecule type" value="Genomic_DNA"/>
</dbReference>
<evidence type="ECO:0000313" key="2">
    <source>
        <dbReference type="EMBL" id="OLZ65501.1"/>
    </source>
</evidence>
<name>A0ABX3G1L7_9ACTN</name>
<sequence length="137" mass="14971">MPSTPDPGAPESEREEQEWLSSRKVAKLWPVREAWLPDAARRADVRVRTSSGQSLGTWGSGPTSYYFHAEDVGRATLEFAEGRIDVPSGWRTDTAVGRLREFWFKVLVYGAATVAVGAVVAAVLGCLAFVVFVLSVE</sequence>
<gene>
    <name evidence="2" type="ORF">AVW11_16880</name>
</gene>
<protein>
    <submittedName>
        <fullName evidence="2">Uncharacterized protein</fullName>
    </submittedName>
</protein>
<keyword evidence="1" id="KW-1133">Transmembrane helix</keyword>
<keyword evidence="1" id="KW-0472">Membrane</keyword>
<keyword evidence="1" id="KW-0812">Transmembrane</keyword>
<organism evidence="2 3">
    <name type="scientific">Streptomyces amritsarensis</name>
    <dbReference type="NCBI Taxonomy" id="681158"/>
    <lineage>
        <taxon>Bacteria</taxon>
        <taxon>Bacillati</taxon>
        <taxon>Actinomycetota</taxon>
        <taxon>Actinomycetes</taxon>
        <taxon>Kitasatosporales</taxon>
        <taxon>Streptomycetaceae</taxon>
        <taxon>Streptomyces</taxon>
    </lineage>
</organism>
<comment type="caution">
    <text evidence="2">The sequence shown here is derived from an EMBL/GenBank/DDBJ whole genome shotgun (WGS) entry which is preliminary data.</text>
</comment>
<evidence type="ECO:0000256" key="1">
    <source>
        <dbReference type="SAM" id="Phobius"/>
    </source>
</evidence>
<proteinExistence type="predicted"/>
<accession>A0ABX3G1L7</accession>
<reference evidence="2 3" key="1">
    <citation type="submission" date="2016-01" db="EMBL/GenBank/DDBJ databases">
        <title>Streptomyces amritsarensis strain MTCC 11845 genome sequencing and assembly.</title>
        <authorList>
            <person name="Sharma D."/>
            <person name="Nair G.R."/>
            <person name="Kaur G."/>
            <person name="Manhas R.K."/>
            <person name="Mayilraj S."/>
        </authorList>
    </citation>
    <scope>NUCLEOTIDE SEQUENCE [LARGE SCALE GENOMIC DNA]</scope>
    <source>
        <strain evidence="2 3">MTCC 11845</strain>
    </source>
</reference>
<feature type="transmembrane region" description="Helical" evidence="1">
    <location>
        <begin position="106"/>
        <end position="134"/>
    </location>
</feature>
<dbReference type="Proteomes" id="UP000187151">
    <property type="component" value="Unassembled WGS sequence"/>
</dbReference>